<reference evidence="3" key="1">
    <citation type="submission" date="2021-08" db="EMBL/GenBank/DDBJ databases">
        <title>WGS assembly of Ceratopteris richardii.</title>
        <authorList>
            <person name="Marchant D.B."/>
            <person name="Chen G."/>
            <person name="Jenkins J."/>
            <person name="Shu S."/>
            <person name="Leebens-Mack J."/>
            <person name="Grimwood J."/>
            <person name="Schmutz J."/>
            <person name="Soltis P."/>
            <person name="Soltis D."/>
            <person name="Chen Z.-H."/>
        </authorList>
    </citation>
    <scope>NUCLEOTIDE SEQUENCE</scope>
    <source>
        <strain evidence="3">Whitten #5841</strain>
        <tissue evidence="3">Leaf</tissue>
    </source>
</reference>
<evidence type="ECO:0000313" key="4">
    <source>
        <dbReference type="Proteomes" id="UP000825935"/>
    </source>
</evidence>
<dbReference type="Proteomes" id="UP000825935">
    <property type="component" value="Chromosome 38"/>
</dbReference>
<evidence type="ECO:0000259" key="2">
    <source>
        <dbReference type="Pfam" id="PF13259"/>
    </source>
</evidence>
<feature type="region of interest" description="Disordered" evidence="1">
    <location>
        <begin position="54"/>
        <end position="89"/>
    </location>
</feature>
<feature type="compositionally biased region" description="Basic and acidic residues" evidence="1">
    <location>
        <begin position="66"/>
        <end position="75"/>
    </location>
</feature>
<dbReference type="PANTHER" id="PTHR33373:SF34">
    <property type="entry name" value="DUF4050 DOMAIN-CONTAINING PROTEIN"/>
    <property type="match status" value="1"/>
</dbReference>
<dbReference type="EMBL" id="CM035443">
    <property type="protein sequence ID" value="KAH7278410.1"/>
    <property type="molecule type" value="Genomic_DNA"/>
</dbReference>
<dbReference type="OrthoDB" id="1896025at2759"/>
<evidence type="ECO:0000256" key="1">
    <source>
        <dbReference type="SAM" id="MobiDB-lite"/>
    </source>
</evidence>
<feature type="domain" description="Gag1-like clamp" evidence="2">
    <location>
        <begin position="63"/>
        <end position="169"/>
    </location>
</feature>
<evidence type="ECO:0000313" key="3">
    <source>
        <dbReference type="EMBL" id="KAH7278410.1"/>
    </source>
</evidence>
<dbReference type="Pfam" id="PF13259">
    <property type="entry name" value="clamp_Gag1-like"/>
    <property type="match status" value="1"/>
</dbReference>
<dbReference type="AlphaFoldDB" id="A0A8T2Q454"/>
<gene>
    <name evidence="3" type="ORF">KP509_38G039900</name>
</gene>
<proteinExistence type="predicted"/>
<keyword evidence="4" id="KW-1185">Reference proteome</keyword>
<dbReference type="PANTHER" id="PTHR33373">
    <property type="entry name" value="OS07G0479600 PROTEIN"/>
    <property type="match status" value="1"/>
</dbReference>
<feature type="compositionally biased region" description="Polar residues" evidence="1">
    <location>
        <begin position="54"/>
        <end position="65"/>
    </location>
</feature>
<accession>A0A8T2Q454</accession>
<dbReference type="OMA" id="EMENHNT"/>
<sequence length="172" mass="19952">MCSLGRTILVYDTVVCMGGCIGVRAKATNENMVERKSIRPSSRRVLRGYQNQSPRDWWATSSGEMESQRKTHDQNIPRGIYNQEGPLPSNDSNNSDFVNHAFLLWEEQRRQWVGNKTKQSNERVVESLLSAETTYEDILTTNRPFSRPVPLKEMMQFLVRVWVQEGLYDSHR</sequence>
<name>A0A8T2Q454_CERRI</name>
<organism evidence="3 4">
    <name type="scientific">Ceratopteris richardii</name>
    <name type="common">Triangle waterfern</name>
    <dbReference type="NCBI Taxonomy" id="49495"/>
    <lineage>
        <taxon>Eukaryota</taxon>
        <taxon>Viridiplantae</taxon>
        <taxon>Streptophyta</taxon>
        <taxon>Embryophyta</taxon>
        <taxon>Tracheophyta</taxon>
        <taxon>Polypodiopsida</taxon>
        <taxon>Polypodiidae</taxon>
        <taxon>Polypodiales</taxon>
        <taxon>Pteridineae</taxon>
        <taxon>Pteridaceae</taxon>
        <taxon>Parkerioideae</taxon>
        <taxon>Ceratopteris</taxon>
    </lineage>
</organism>
<dbReference type="InterPro" id="IPR025124">
    <property type="entry name" value="Gag1-like_clamp"/>
</dbReference>
<comment type="caution">
    <text evidence="3">The sequence shown here is derived from an EMBL/GenBank/DDBJ whole genome shotgun (WGS) entry which is preliminary data.</text>
</comment>
<protein>
    <recommendedName>
        <fullName evidence="2">Gag1-like clamp domain-containing protein</fullName>
    </recommendedName>
</protein>